<dbReference type="EMBL" id="CP144695">
    <property type="protein sequence ID" value="WVZ04598.1"/>
    <property type="molecule type" value="Genomic_DNA"/>
</dbReference>
<dbReference type="AlphaFoldDB" id="A0AAQ3N7U4"/>
<evidence type="ECO:0000313" key="2">
    <source>
        <dbReference type="Proteomes" id="UP001374535"/>
    </source>
</evidence>
<evidence type="ECO:0000313" key="1">
    <source>
        <dbReference type="EMBL" id="WVZ04598.1"/>
    </source>
</evidence>
<gene>
    <name evidence="1" type="ORF">V8G54_017944</name>
</gene>
<reference evidence="1 2" key="1">
    <citation type="journal article" date="2023" name="Life. Sci Alliance">
        <title>Evolutionary insights into 3D genome organization and epigenetic landscape of Vigna mungo.</title>
        <authorList>
            <person name="Junaid A."/>
            <person name="Singh B."/>
            <person name="Bhatia S."/>
        </authorList>
    </citation>
    <scope>NUCLEOTIDE SEQUENCE [LARGE SCALE GENOMIC DNA]</scope>
    <source>
        <strain evidence="1">Urdbean</strain>
    </source>
</reference>
<name>A0AAQ3N7U4_VIGMU</name>
<accession>A0AAQ3N7U4</accession>
<organism evidence="1 2">
    <name type="scientific">Vigna mungo</name>
    <name type="common">Black gram</name>
    <name type="synonym">Phaseolus mungo</name>
    <dbReference type="NCBI Taxonomy" id="3915"/>
    <lineage>
        <taxon>Eukaryota</taxon>
        <taxon>Viridiplantae</taxon>
        <taxon>Streptophyta</taxon>
        <taxon>Embryophyta</taxon>
        <taxon>Tracheophyta</taxon>
        <taxon>Spermatophyta</taxon>
        <taxon>Magnoliopsida</taxon>
        <taxon>eudicotyledons</taxon>
        <taxon>Gunneridae</taxon>
        <taxon>Pentapetalae</taxon>
        <taxon>rosids</taxon>
        <taxon>fabids</taxon>
        <taxon>Fabales</taxon>
        <taxon>Fabaceae</taxon>
        <taxon>Papilionoideae</taxon>
        <taxon>50 kb inversion clade</taxon>
        <taxon>NPAAA clade</taxon>
        <taxon>indigoferoid/millettioid clade</taxon>
        <taxon>Phaseoleae</taxon>
        <taxon>Vigna</taxon>
    </lineage>
</organism>
<proteinExistence type="predicted"/>
<protein>
    <submittedName>
        <fullName evidence="1">Uncharacterized protein</fullName>
    </submittedName>
</protein>
<sequence length="135" mass="14932">MCTFPPPHAGCTATNPRTCRRCLRIASPRTRASCLRYISLSDTDEDLGLVHPLGSKQYRLIQTKLLSIQTKPTRTPSGSEWSNSATNHHAKQVVAVITTTVIPFASQLCESWKLETLSTVTPNITRQESTLIVKP</sequence>
<dbReference type="Proteomes" id="UP001374535">
    <property type="component" value="Chromosome 6"/>
</dbReference>
<keyword evidence="2" id="KW-1185">Reference proteome</keyword>